<evidence type="ECO:0000256" key="7">
    <source>
        <dbReference type="ARBA" id="ARBA00022833"/>
    </source>
</evidence>
<keyword evidence="1 10" id="KW-0963">Cytoplasm</keyword>
<dbReference type="Gene3D" id="2.40.50.140">
    <property type="entry name" value="Nucleic acid-binding proteins"/>
    <property type="match status" value="1"/>
</dbReference>
<dbReference type="PROSITE" id="PS51721">
    <property type="entry name" value="G_CP"/>
    <property type="match status" value="1"/>
</dbReference>
<feature type="binding site" evidence="10">
    <location>
        <begin position="115"/>
        <end position="118"/>
    </location>
    <ligand>
        <name>GTP</name>
        <dbReference type="ChEBI" id="CHEBI:37565"/>
    </ligand>
</feature>
<evidence type="ECO:0000256" key="4">
    <source>
        <dbReference type="ARBA" id="ARBA00022730"/>
    </source>
</evidence>
<keyword evidence="4 10" id="KW-0699">rRNA-binding</keyword>
<comment type="subcellular location">
    <subcellularLocation>
        <location evidence="10">Cytoplasm</location>
    </subcellularLocation>
</comment>
<comment type="caution">
    <text evidence="13">The sequence shown here is derived from an EMBL/GenBank/DDBJ whole genome shotgun (WGS) entry which is preliminary data.</text>
</comment>
<evidence type="ECO:0000256" key="2">
    <source>
        <dbReference type="ARBA" id="ARBA00022517"/>
    </source>
</evidence>
<comment type="cofactor">
    <cofactor evidence="10">
        <name>Zn(2+)</name>
        <dbReference type="ChEBI" id="CHEBI:29105"/>
    </cofactor>
    <text evidence="10">Binds 1 zinc ion per subunit.</text>
</comment>
<dbReference type="InterPro" id="IPR012340">
    <property type="entry name" value="NA-bd_OB-fold"/>
</dbReference>
<proteinExistence type="inferred from homology"/>
<gene>
    <name evidence="10 13" type="primary">rsgA</name>
    <name evidence="13" type="ORF">CLTEP_03040</name>
</gene>
<evidence type="ECO:0000256" key="3">
    <source>
        <dbReference type="ARBA" id="ARBA00022723"/>
    </source>
</evidence>
<dbReference type="Gene3D" id="1.10.40.50">
    <property type="entry name" value="Probable gtpase engc, domain 3"/>
    <property type="match status" value="1"/>
</dbReference>
<keyword evidence="9 10" id="KW-0342">GTP-binding</keyword>
<dbReference type="InterPro" id="IPR027417">
    <property type="entry name" value="P-loop_NTPase"/>
</dbReference>
<dbReference type="InterPro" id="IPR004881">
    <property type="entry name" value="Ribosome_biogen_GTPase_RsgA"/>
</dbReference>
<evidence type="ECO:0000256" key="5">
    <source>
        <dbReference type="ARBA" id="ARBA00022741"/>
    </source>
</evidence>
<dbReference type="Gene3D" id="3.40.50.300">
    <property type="entry name" value="P-loop containing nucleotide triphosphate hydrolases"/>
    <property type="match status" value="1"/>
</dbReference>
<dbReference type="GO" id="GO:0046872">
    <property type="term" value="F:metal ion binding"/>
    <property type="evidence" value="ECO:0007669"/>
    <property type="project" value="UniProtKB-KW"/>
</dbReference>
<dbReference type="Pfam" id="PF03193">
    <property type="entry name" value="RsgA_GTPase"/>
    <property type="match status" value="1"/>
</dbReference>
<comment type="subunit">
    <text evidence="10">Monomer. Associates with 30S ribosomal subunit, binds 16S rRNA.</text>
</comment>
<dbReference type="PATRIC" id="fig|1121338.3.peg.308"/>
<protein>
    <recommendedName>
        <fullName evidence="10">Small ribosomal subunit biogenesis GTPase RsgA</fullName>
        <ecNumber evidence="10">3.6.1.-</ecNumber>
    </recommendedName>
</protein>
<comment type="similarity">
    <text evidence="10">Belongs to the TRAFAC class YlqF/YawG GTPase family. RsgA subfamily.</text>
</comment>
<dbReference type="GO" id="GO:0005525">
    <property type="term" value="F:GTP binding"/>
    <property type="evidence" value="ECO:0007669"/>
    <property type="project" value="UniProtKB-UniRule"/>
</dbReference>
<name>A0A151B7I7_9CLOT</name>
<dbReference type="InterPro" id="IPR030378">
    <property type="entry name" value="G_CP_dom"/>
</dbReference>
<keyword evidence="14" id="KW-1185">Reference proteome</keyword>
<dbReference type="SUPFAM" id="SSF50249">
    <property type="entry name" value="Nucleic acid-binding proteins"/>
    <property type="match status" value="1"/>
</dbReference>
<keyword evidence="3 10" id="KW-0479">Metal-binding</keyword>
<dbReference type="PANTHER" id="PTHR32120">
    <property type="entry name" value="SMALL RIBOSOMAL SUBUNIT BIOGENESIS GTPASE RSGA"/>
    <property type="match status" value="1"/>
</dbReference>
<dbReference type="GO" id="GO:0005737">
    <property type="term" value="C:cytoplasm"/>
    <property type="evidence" value="ECO:0007669"/>
    <property type="project" value="UniProtKB-SubCell"/>
</dbReference>
<feature type="binding site" evidence="10">
    <location>
        <begin position="165"/>
        <end position="173"/>
    </location>
    <ligand>
        <name>GTP</name>
        <dbReference type="ChEBI" id="CHEBI:37565"/>
    </ligand>
</feature>
<dbReference type="SUPFAM" id="SSF52540">
    <property type="entry name" value="P-loop containing nucleoside triphosphate hydrolases"/>
    <property type="match status" value="1"/>
</dbReference>
<evidence type="ECO:0000256" key="10">
    <source>
        <dbReference type="HAMAP-Rule" id="MF_01820"/>
    </source>
</evidence>
<dbReference type="PANTHER" id="PTHR32120:SF11">
    <property type="entry name" value="SMALL RIBOSOMAL SUBUNIT BIOGENESIS GTPASE RSGA 1, MITOCHONDRIAL-RELATED"/>
    <property type="match status" value="1"/>
</dbReference>
<feature type="binding site" evidence="10">
    <location>
        <position position="251"/>
    </location>
    <ligand>
        <name>Zn(2+)</name>
        <dbReference type="ChEBI" id="CHEBI:29105"/>
    </ligand>
</feature>
<evidence type="ECO:0000259" key="11">
    <source>
        <dbReference type="PROSITE" id="PS50936"/>
    </source>
</evidence>
<evidence type="ECO:0000256" key="8">
    <source>
        <dbReference type="ARBA" id="ARBA00022884"/>
    </source>
</evidence>
<keyword evidence="7 10" id="KW-0862">Zinc</keyword>
<keyword evidence="5 10" id="KW-0547">Nucleotide-binding</keyword>
<dbReference type="EMBL" id="LTBA01000001">
    <property type="protein sequence ID" value="KYH35911.1"/>
    <property type="molecule type" value="Genomic_DNA"/>
</dbReference>
<accession>A0A151B7I7</accession>
<dbReference type="HAMAP" id="MF_01820">
    <property type="entry name" value="GTPase_RsgA"/>
    <property type="match status" value="1"/>
</dbReference>
<feature type="domain" description="EngC GTPase" evidence="11">
    <location>
        <begin position="75"/>
        <end position="220"/>
    </location>
</feature>
<feature type="binding site" evidence="10">
    <location>
        <position position="259"/>
    </location>
    <ligand>
        <name>Zn(2+)</name>
        <dbReference type="ChEBI" id="CHEBI:29105"/>
    </ligand>
</feature>
<evidence type="ECO:0000313" key="14">
    <source>
        <dbReference type="Proteomes" id="UP000075531"/>
    </source>
</evidence>
<evidence type="ECO:0000313" key="13">
    <source>
        <dbReference type="EMBL" id="KYH35911.1"/>
    </source>
</evidence>
<dbReference type="CDD" id="cd04466">
    <property type="entry name" value="S1_YloQ_GTPase"/>
    <property type="match status" value="1"/>
</dbReference>
<dbReference type="Pfam" id="PF16745">
    <property type="entry name" value="RsgA_N"/>
    <property type="match status" value="1"/>
</dbReference>
<dbReference type="EC" id="3.6.1.-" evidence="10"/>
<organism evidence="13 14">
    <name type="scientific">Clostridium tepidiprofundi DSM 19306</name>
    <dbReference type="NCBI Taxonomy" id="1121338"/>
    <lineage>
        <taxon>Bacteria</taxon>
        <taxon>Bacillati</taxon>
        <taxon>Bacillota</taxon>
        <taxon>Clostridia</taxon>
        <taxon>Eubacteriales</taxon>
        <taxon>Clostridiaceae</taxon>
        <taxon>Clostridium</taxon>
    </lineage>
</organism>
<dbReference type="AlphaFoldDB" id="A0A151B7I7"/>
<evidence type="ECO:0000256" key="9">
    <source>
        <dbReference type="ARBA" id="ARBA00023134"/>
    </source>
</evidence>
<dbReference type="GO" id="GO:0019843">
    <property type="term" value="F:rRNA binding"/>
    <property type="evidence" value="ECO:0007669"/>
    <property type="project" value="UniProtKB-KW"/>
</dbReference>
<feature type="binding site" evidence="10">
    <location>
        <position position="253"/>
    </location>
    <ligand>
        <name>Zn(2+)</name>
        <dbReference type="ChEBI" id="CHEBI:29105"/>
    </ligand>
</feature>
<keyword evidence="6 10" id="KW-0378">Hydrolase</keyword>
<evidence type="ECO:0000256" key="1">
    <source>
        <dbReference type="ARBA" id="ARBA00022490"/>
    </source>
</evidence>
<dbReference type="Proteomes" id="UP000075531">
    <property type="component" value="Unassembled WGS sequence"/>
</dbReference>
<evidence type="ECO:0000256" key="6">
    <source>
        <dbReference type="ARBA" id="ARBA00022801"/>
    </source>
</evidence>
<sequence>MNNGNMRGIITKGIGGLYFVSIGDSIVKCKARGKFRYNGLTPTVGDEVEISIDNDEGVIEKIFERKNELIRPVVANVTQAFVVITLKNPKLNMDLLNKFLILCEYNNLNIVLCVNKIDLVSERDFLKFDAFKNIDYEIIYTNAMTGRGIERLKNKVDNNISVFCGPSGVGKSTLLNALVGEQIMKTGDISSKLKRGKHTTRHSELIKCSEGYLVDTPGFSSLDISFIDETELQYCFPEFRPYIGMCKFSNCIHYKEPDCCVKQAVMENNICKERFDFYIKTLEELKNRRSNKW</sequence>
<dbReference type="STRING" id="1121338.CLTEP_03040"/>
<dbReference type="PROSITE" id="PS50936">
    <property type="entry name" value="ENGC_GTPASE"/>
    <property type="match status" value="1"/>
</dbReference>
<reference evidence="13 14" key="1">
    <citation type="submission" date="2016-02" db="EMBL/GenBank/DDBJ databases">
        <title>Genome sequence of Clostridium tepidiprofundi DSM 19306.</title>
        <authorList>
            <person name="Poehlein A."/>
            <person name="Daniel R."/>
        </authorList>
    </citation>
    <scope>NUCLEOTIDE SEQUENCE [LARGE SCALE GENOMIC DNA]</scope>
    <source>
        <strain evidence="13 14">DSM 19306</strain>
    </source>
</reference>
<keyword evidence="2 10" id="KW-0690">Ribosome biogenesis</keyword>
<dbReference type="NCBIfam" id="TIGR00157">
    <property type="entry name" value="ribosome small subunit-dependent GTPase A"/>
    <property type="match status" value="1"/>
</dbReference>
<dbReference type="InterPro" id="IPR010914">
    <property type="entry name" value="RsgA_GTPase_dom"/>
</dbReference>
<feature type="binding site" evidence="10">
    <location>
        <position position="246"/>
    </location>
    <ligand>
        <name>Zn(2+)</name>
        <dbReference type="ChEBI" id="CHEBI:29105"/>
    </ligand>
</feature>
<comment type="function">
    <text evidence="10">One of several proteins that assist in the late maturation steps of the functional core of the 30S ribosomal subunit. Helps release RbfA from mature subunits. May play a role in the assembly of ribosomal proteins into the subunit. Circularly permuted GTPase that catalyzes slow GTP hydrolysis, GTPase activity is stimulated by the 30S ribosomal subunit.</text>
</comment>
<dbReference type="CDD" id="cd01854">
    <property type="entry name" value="YjeQ_EngC"/>
    <property type="match status" value="1"/>
</dbReference>
<keyword evidence="8 10" id="KW-0694">RNA-binding</keyword>
<dbReference type="GO" id="GO:0003924">
    <property type="term" value="F:GTPase activity"/>
    <property type="evidence" value="ECO:0007669"/>
    <property type="project" value="UniProtKB-UniRule"/>
</dbReference>
<dbReference type="GO" id="GO:0042274">
    <property type="term" value="P:ribosomal small subunit biogenesis"/>
    <property type="evidence" value="ECO:0007669"/>
    <property type="project" value="UniProtKB-UniRule"/>
</dbReference>
<feature type="domain" description="CP-type G" evidence="12">
    <location>
        <begin position="66"/>
        <end position="222"/>
    </location>
</feature>
<dbReference type="InterPro" id="IPR031944">
    <property type="entry name" value="RsgA_N"/>
</dbReference>
<evidence type="ECO:0000259" key="12">
    <source>
        <dbReference type="PROSITE" id="PS51721"/>
    </source>
</evidence>